<dbReference type="Pfam" id="PF00700">
    <property type="entry name" value="Flagellin_C"/>
    <property type="match status" value="1"/>
</dbReference>
<dbReference type="Gene3D" id="6.10.10.10">
    <property type="entry name" value="Flagellar export chaperone, C-terminal domain"/>
    <property type="match status" value="1"/>
</dbReference>
<keyword evidence="4" id="KW-0969">Cilium</keyword>
<dbReference type="EMBL" id="UOFK01000040">
    <property type="protein sequence ID" value="VAW73697.1"/>
    <property type="molecule type" value="Genomic_DNA"/>
</dbReference>
<sequence>MALTVNTNVASLNAQNNLNKSSSQLNVSLQRLSSGLRINSAKDDAAGLAISERFTSQIRGLNQAIRNANDGVSLAQTAEGALSESSNILQRIRELAIQSSNSTNSATDRAALQSEVNQLKTEFERIATTTSFNGLTVLDGSFQSQVFQVGDQAGTNNQIQVSIANASTSALGANRTAVTDNNVTANQGTGSATTANATYSATNTILVQNITISSALGTTSPAISLSGAESAEAVAGLINATSATTGVSATATNVFTLSSISNGTVGFNLVAGGSSVNISAAVTSSGVSGLADAINVFTGQTGVTAAAAGGVLTLTDGTGGDIGIQDFTNTAGGTTATVTTADASTETLTDAAADSTVVAGTVILSSSVAFSASSSAADSAGSIFNGIANAITSSSLSALRDVDISTSAKALDSLTVLDASLQSVSAIRADLGAIQNRFESVISNLSSTVENASAARSRIVDADFAQETAALTRGQILQQAGVAILSQANSLPQLALSLLQ</sequence>
<dbReference type="InterPro" id="IPR001029">
    <property type="entry name" value="Flagellin_N"/>
</dbReference>
<name>A0A3B0YDK8_9ZZZZ</name>
<gene>
    <name evidence="4" type="ORF">MNBD_GAMMA13-323</name>
</gene>
<dbReference type="PANTHER" id="PTHR42792">
    <property type="entry name" value="FLAGELLIN"/>
    <property type="match status" value="1"/>
</dbReference>
<feature type="domain" description="Flagellin N-terminal" evidence="2">
    <location>
        <begin position="5"/>
        <end position="142"/>
    </location>
</feature>
<dbReference type="Pfam" id="PF00669">
    <property type="entry name" value="Flagellin_N"/>
    <property type="match status" value="1"/>
</dbReference>
<evidence type="ECO:0000256" key="1">
    <source>
        <dbReference type="ARBA" id="ARBA00023143"/>
    </source>
</evidence>
<evidence type="ECO:0000259" key="3">
    <source>
        <dbReference type="Pfam" id="PF00700"/>
    </source>
</evidence>
<reference evidence="4" key="1">
    <citation type="submission" date="2018-06" db="EMBL/GenBank/DDBJ databases">
        <authorList>
            <person name="Zhirakovskaya E."/>
        </authorList>
    </citation>
    <scope>NUCLEOTIDE SEQUENCE</scope>
</reference>
<dbReference type="GO" id="GO:0009288">
    <property type="term" value="C:bacterial-type flagellum"/>
    <property type="evidence" value="ECO:0007669"/>
    <property type="project" value="InterPro"/>
</dbReference>
<dbReference type="InterPro" id="IPR046358">
    <property type="entry name" value="Flagellin_C"/>
</dbReference>
<evidence type="ECO:0000313" key="4">
    <source>
        <dbReference type="EMBL" id="VAW73697.1"/>
    </source>
</evidence>
<dbReference type="InterPro" id="IPR042187">
    <property type="entry name" value="Flagellin_C_sub2"/>
</dbReference>
<dbReference type="SUPFAM" id="SSF64518">
    <property type="entry name" value="Phase 1 flagellin"/>
    <property type="match status" value="1"/>
</dbReference>
<feature type="domain" description="Flagellin C-terminal" evidence="3">
    <location>
        <begin position="415"/>
        <end position="499"/>
    </location>
</feature>
<dbReference type="Gene3D" id="1.20.1330.10">
    <property type="entry name" value="f41 fragment of flagellin, N-terminal domain"/>
    <property type="match status" value="1"/>
</dbReference>
<keyword evidence="1" id="KW-0975">Bacterial flagellum</keyword>
<organism evidence="4">
    <name type="scientific">hydrothermal vent metagenome</name>
    <dbReference type="NCBI Taxonomy" id="652676"/>
    <lineage>
        <taxon>unclassified sequences</taxon>
        <taxon>metagenomes</taxon>
        <taxon>ecological metagenomes</taxon>
    </lineage>
</organism>
<dbReference type="InterPro" id="IPR001492">
    <property type="entry name" value="Flagellin"/>
</dbReference>
<dbReference type="AlphaFoldDB" id="A0A3B0YDK8"/>
<dbReference type="Gene3D" id="2.170.280.10">
    <property type="entry name" value="f41 fragment of flagellin, middle domain"/>
    <property type="match status" value="1"/>
</dbReference>
<dbReference type="Gene3D" id="6.10.280.190">
    <property type="match status" value="1"/>
</dbReference>
<proteinExistence type="predicted"/>
<dbReference type="PRINTS" id="PR00207">
    <property type="entry name" value="FLAGELLIN"/>
</dbReference>
<dbReference type="GO" id="GO:0005198">
    <property type="term" value="F:structural molecule activity"/>
    <property type="evidence" value="ECO:0007669"/>
    <property type="project" value="InterPro"/>
</dbReference>
<dbReference type="PANTHER" id="PTHR42792:SF2">
    <property type="entry name" value="FLAGELLIN"/>
    <property type="match status" value="1"/>
</dbReference>
<keyword evidence="4" id="KW-0966">Cell projection</keyword>
<dbReference type="Gene3D" id="2.30.220.10">
    <property type="entry name" value="f41 fragment of flagellin, C-terminal domain"/>
    <property type="match status" value="1"/>
</dbReference>
<accession>A0A3B0YDK8</accession>
<keyword evidence="4" id="KW-0282">Flagellum</keyword>
<evidence type="ECO:0000259" key="2">
    <source>
        <dbReference type="Pfam" id="PF00669"/>
    </source>
</evidence>
<protein>
    <submittedName>
        <fullName evidence="4">Flagellin protein FlaA</fullName>
    </submittedName>
</protein>